<dbReference type="VEuPathDB" id="MicrosporidiaDB:NAPIS_ORF00275"/>
<proteinExistence type="predicted"/>
<dbReference type="Proteomes" id="UP000053780">
    <property type="component" value="Unassembled WGS sequence"/>
</dbReference>
<accession>T0MGA5</accession>
<reference evidence="1 2" key="1">
    <citation type="journal article" date="2013" name="BMC Genomics">
        <title>Genome sequencing and comparative genomics of honey bee microsporidia, Nosema apis reveal novel insights into host-parasite interactions.</title>
        <authorList>
            <person name="Chen Yp."/>
            <person name="Pettis J.S."/>
            <person name="Zhao Y."/>
            <person name="Liu X."/>
            <person name="Tallon L.J."/>
            <person name="Sadzewicz L.D."/>
            <person name="Li R."/>
            <person name="Zheng H."/>
            <person name="Huang S."/>
            <person name="Zhang X."/>
            <person name="Hamilton M.C."/>
            <person name="Pernal S.F."/>
            <person name="Melathopoulos A.P."/>
            <person name="Yan X."/>
            <person name="Evans J.D."/>
        </authorList>
    </citation>
    <scope>NUCLEOTIDE SEQUENCE [LARGE SCALE GENOMIC DNA]</scope>
    <source>
        <strain evidence="1 2">BRL 01</strain>
    </source>
</reference>
<protein>
    <submittedName>
        <fullName evidence="1">Uncharacterized protein</fullName>
    </submittedName>
</protein>
<dbReference type="EMBL" id="KE646973">
    <property type="protein sequence ID" value="EQB62146.1"/>
    <property type="molecule type" value="Genomic_DNA"/>
</dbReference>
<dbReference type="HOGENOM" id="CLU_1200126_0_0_1"/>
<name>T0MGA5_9MICR</name>
<evidence type="ECO:0000313" key="2">
    <source>
        <dbReference type="Proteomes" id="UP000053780"/>
    </source>
</evidence>
<dbReference type="AlphaFoldDB" id="T0MGA5"/>
<keyword evidence="2" id="KW-1185">Reference proteome</keyword>
<gene>
    <name evidence="1" type="ORF">NAPIS_ORF00275</name>
</gene>
<evidence type="ECO:0000313" key="1">
    <source>
        <dbReference type="EMBL" id="EQB62146.1"/>
    </source>
</evidence>
<sequence>MKIWFDKVYEVYKDRIRRVLIGNKCFYGIEFGYLYNNNMFNISDDKKRKLCDYRNVDGGFLDVKGFDKKSADKKSLIDGKCNDGSDIRNVDGKYTNILHNNIINDKHNNINNIKYNKNLILNKEIFYNFKFDETDLLTSCGIYEGLVNTLILFECEDKMKIVEEWNIKRKEIEKYISGIVNGEKCVNGIGNNNSIGDEVNDKNNNSIGNYIGDEVDIIRDGKIILEIWIKI</sequence>
<organism evidence="1 2">
    <name type="scientific">Vairimorpha apis BRL 01</name>
    <dbReference type="NCBI Taxonomy" id="1037528"/>
    <lineage>
        <taxon>Eukaryota</taxon>
        <taxon>Fungi</taxon>
        <taxon>Fungi incertae sedis</taxon>
        <taxon>Microsporidia</taxon>
        <taxon>Nosematidae</taxon>
        <taxon>Vairimorpha</taxon>
    </lineage>
</organism>